<feature type="region of interest" description="Disordered" evidence="1">
    <location>
        <begin position="102"/>
        <end position="134"/>
    </location>
</feature>
<feature type="compositionally biased region" description="Basic and acidic residues" evidence="1">
    <location>
        <begin position="120"/>
        <end position="134"/>
    </location>
</feature>
<dbReference type="AlphaFoldDB" id="A0A6J7DQH1"/>
<proteinExistence type="predicted"/>
<reference evidence="2" key="1">
    <citation type="submission" date="2020-05" db="EMBL/GenBank/DDBJ databases">
        <authorList>
            <person name="Chiriac C."/>
            <person name="Salcher M."/>
            <person name="Ghai R."/>
            <person name="Kavagutti S V."/>
        </authorList>
    </citation>
    <scope>NUCLEOTIDE SEQUENCE</scope>
</reference>
<organism evidence="2">
    <name type="scientific">freshwater metagenome</name>
    <dbReference type="NCBI Taxonomy" id="449393"/>
    <lineage>
        <taxon>unclassified sequences</taxon>
        <taxon>metagenomes</taxon>
        <taxon>ecological metagenomes</taxon>
    </lineage>
</organism>
<evidence type="ECO:0000256" key="1">
    <source>
        <dbReference type="SAM" id="MobiDB-lite"/>
    </source>
</evidence>
<protein>
    <submittedName>
        <fullName evidence="2">Unannotated protein</fullName>
    </submittedName>
</protein>
<accession>A0A6J7DQH1</accession>
<name>A0A6J7DQH1_9ZZZZ</name>
<dbReference type="EMBL" id="CAFBLR010000054">
    <property type="protein sequence ID" value="CAB4870924.1"/>
    <property type="molecule type" value="Genomic_DNA"/>
</dbReference>
<evidence type="ECO:0000313" key="2">
    <source>
        <dbReference type="EMBL" id="CAB4870924.1"/>
    </source>
</evidence>
<gene>
    <name evidence="2" type="ORF">UFOPK3417_00742</name>
</gene>
<sequence length="134" mass="14216">MLIQTVRAVPEGETGHGVAPRDLALRSVVADRAYMRRATEPAEVVLAVACGPDESKRAVGGYAGQRIGERVANVVPCIGDHVRAPHVARVVQHRLVVEGKVAGPHHPAATGNANVLDTGGVERRQRLDRDLGGR</sequence>